<dbReference type="GO" id="GO:0008360">
    <property type="term" value="P:regulation of cell shape"/>
    <property type="evidence" value="ECO:0007669"/>
    <property type="project" value="UniProtKB-KW"/>
</dbReference>
<dbReference type="EC" id="2.4.99.28" evidence="19"/>
<feature type="transmembrane region" description="Helical" evidence="23">
    <location>
        <begin position="91"/>
        <end position="111"/>
    </location>
</feature>
<dbReference type="PANTHER" id="PTHR30474:SF2">
    <property type="entry name" value="PEPTIDOGLYCAN GLYCOSYLTRANSFERASE FTSW-RELATED"/>
    <property type="match status" value="1"/>
</dbReference>
<evidence type="ECO:0000256" key="20">
    <source>
        <dbReference type="ARBA" id="ARBA00049902"/>
    </source>
</evidence>
<dbReference type="AlphaFoldDB" id="D3F2C2"/>
<dbReference type="NCBIfam" id="TIGR02614">
    <property type="entry name" value="ftsW"/>
    <property type="match status" value="1"/>
</dbReference>
<feature type="transmembrane region" description="Helical" evidence="23">
    <location>
        <begin position="131"/>
        <end position="148"/>
    </location>
</feature>
<evidence type="ECO:0000256" key="3">
    <source>
        <dbReference type="ARBA" id="ARBA00022475"/>
    </source>
</evidence>
<evidence type="ECO:0000256" key="5">
    <source>
        <dbReference type="ARBA" id="ARBA00022676"/>
    </source>
</evidence>
<keyword evidence="8" id="KW-0133">Cell shape</keyword>
<reference evidence="24 25" key="1">
    <citation type="journal article" date="2010" name="Stand. Genomic Sci.">
        <title>Complete genome sequence of Conexibacter woesei type strain (ID131577).</title>
        <authorList>
            <person name="Pukall R."/>
            <person name="Lapidus A."/>
            <person name="Glavina Del Rio T."/>
            <person name="Copeland A."/>
            <person name="Tice H."/>
            <person name="Cheng J.-F."/>
            <person name="Lucas S."/>
            <person name="Chen F."/>
            <person name="Nolan M."/>
            <person name="Bruce D."/>
            <person name="Goodwin L."/>
            <person name="Pitluck S."/>
            <person name="Mavromatis K."/>
            <person name="Ivanova N."/>
            <person name="Ovchinnikova G."/>
            <person name="Pati A."/>
            <person name="Chen A."/>
            <person name="Palaniappan K."/>
            <person name="Land M."/>
            <person name="Hauser L."/>
            <person name="Chang Y.-J."/>
            <person name="Jeffries C.D."/>
            <person name="Chain P."/>
            <person name="Meincke L."/>
            <person name="Sims D."/>
            <person name="Brettin T."/>
            <person name="Detter J.C."/>
            <person name="Rohde M."/>
            <person name="Goeker M."/>
            <person name="Bristow J."/>
            <person name="Eisen J.A."/>
            <person name="Markowitz V."/>
            <person name="Kyrpides N.C."/>
            <person name="Klenk H.-P."/>
            <person name="Hugenholtz P."/>
        </authorList>
    </citation>
    <scope>NUCLEOTIDE SEQUENCE [LARGE SCALE GENOMIC DNA]</scope>
    <source>
        <strain evidence="25">DSM 14684 / CIP 108061 / JCM 11494 / NBRC 100937 / ID131577</strain>
    </source>
</reference>
<evidence type="ECO:0000256" key="10">
    <source>
        <dbReference type="ARBA" id="ARBA00022989"/>
    </source>
</evidence>
<dbReference type="KEGG" id="cwo:Cwoe_3771"/>
<keyword evidence="6" id="KW-0808">Transferase</keyword>
<evidence type="ECO:0000256" key="12">
    <source>
        <dbReference type="ARBA" id="ARBA00023306"/>
    </source>
</evidence>
<feature type="transmembrane region" description="Helical" evidence="23">
    <location>
        <begin position="322"/>
        <end position="344"/>
    </location>
</feature>
<comment type="subcellular location">
    <subcellularLocation>
        <location evidence="1">Cell membrane</location>
        <topology evidence="1">Multi-pass membrane protein</topology>
    </subcellularLocation>
</comment>
<evidence type="ECO:0000256" key="6">
    <source>
        <dbReference type="ARBA" id="ARBA00022679"/>
    </source>
</evidence>
<dbReference type="GO" id="GO:0032153">
    <property type="term" value="C:cell division site"/>
    <property type="evidence" value="ECO:0007669"/>
    <property type="project" value="TreeGrafter"/>
</dbReference>
<comment type="catalytic activity">
    <reaction evidence="20">
        <text>[GlcNAc-(1-&gt;4)-Mur2Ac(oyl-L-Ala-gamma-D-Glu-L-Lys-D-Ala-D-Ala)](n)-di-trans,octa-cis-undecaprenyl diphosphate + beta-D-GlcNAc-(1-&gt;4)-Mur2Ac(oyl-L-Ala-gamma-D-Glu-L-Lys-D-Ala-D-Ala)-di-trans,octa-cis-undecaprenyl diphosphate = [GlcNAc-(1-&gt;4)-Mur2Ac(oyl-L-Ala-gamma-D-Glu-L-Lys-D-Ala-D-Ala)](n+1)-di-trans,octa-cis-undecaprenyl diphosphate + di-trans,octa-cis-undecaprenyl diphosphate + H(+)</text>
        <dbReference type="Rhea" id="RHEA:23708"/>
        <dbReference type="Rhea" id="RHEA-COMP:9602"/>
        <dbReference type="Rhea" id="RHEA-COMP:9603"/>
        <dbReference type="ChEBI" id="CHEBI:15378"/>
        <dbReference type="ChEBI" id="CHEBI:58405"/>
        <dbReference type="ChEBI" id="CHEBI:60033"/>
        <dbReference type="ChEBI" id="CHEBI:78435"/>
        <dbReference type="EC" id="2.4.99.28"/>
    </reaction>
</comment>
<accession>D3F2C2</accession>
<evidence type="ECO:0000256" key="16">
    <source>
        <dbReference type="ARBA" id="ARBA00038053"/>
    </source>
</evidence>
<keyword evidence="25" id="KW-1185">Reference proteome</keyword>
<dbReference type="GO" id="GO:0015648">
    <property type="term" value="F:lipid-linked peptidoglycan transporter activity"/>
    <property type="evidence" value="ECO:0007669"/>
    <property type="project" value="TreeGrafter"/>
</dbReference>
<evidence type="ECO:0000313" key="24">
    <source>
        <dbReference type="EMBL" id="ADB52188.1"/>
    </source>
</evidence>
<dbReference type="STRING" id="469383.Cwoe_3771"/>
<protein>
    <recommendedName>
        <fullName evidence="17">Probable peptidoglycan glycosyltransferase FtsW</fullName>
        <ecNumber evidence="19">2.4.99.28</ecNumber>
    </recommendedName>
    <alternativeName>
        <fullName evidence="18">Cell division protein FtsW</fullName>
    </alternativeName>
    <alternativeName>
        <fullName evidence="15">Cell wall polymerase</fullName>
    </alternativeName>
    <alternativeName>
        <fullName evidence="14">Peptidoglycan polymerase</fullName>
    </alternativeName>
</protein>
<evidence type="ECO:0000256" key="4">
    <source>
        <dbReference type="ARBA" id="ARBA00022618"/>
    </source>
</evidence>
<evidence type="ECO:0000256" key="11">
    <source>
        <dbReference type="ARBA" id="ARBA00023136"/>
    </source>
</evidence>
<reference evidence="25" key="2">
    <citation type="submission" date="2010-01" db="EMBL/GenBank/DDBJ databases">
        <title>The complete genome of Conexibacter woesei DSM 14684.</title>
        <authorList>
            <consortium name="US DOE Joint Genome Institute (JGI-PGF)"/>
            <person name="Lucas S."/>
            <person name="Copeland A."/>
            <person name="Lapidus A."/>
            <person name="Glavina del Rio T."/>
            <person name="Dalin E."/>
            <person name="Tice H."/>
            <person name="Bruce D."/>
            <person name="Goodwin L."/>
            <person name="Pitluck S."/>
            <person name="Kyrpides N."/>
            <person name="Mavromatis K."/>
            <person name="Ivanova N."/>
            <person name="Mikhailova N."/>
            <person name="Chertkov O."/>
            <person name="Brettin T."/>
            <person name="Detter J.C."/>
            <person name="Han C."/>
            <person name="Larimer F."/>
            <person name="Land M."/>
            <person name="Hauser L."/>
            <person name="Markowitz V."/>
            <person name="Cheng J.-F."/>
            <person name="Hugenholtz P."/>
            <person name="Woyke T."/>
            <person name="Wu D."/>
            <person name="Pukall R."/>
            <person name="Steenblock K."/>
            <person name="Schneider S."/>
            <person name="Klenk H.-P."/>
            <person name="Eisen J.A."/>
        </authorList>
    </citation>
    <scope>NUCLEOTIDE SEQUENCE [LARGE SCALE GENOMIC DNA]</scope>
    <source>
        <strain evidence="25">DSM 14684 / CIP 108061 / JCM 11494 / NBRC 100937 / ID131577</strain>
    </source>
</reference>
<evidence type="ECO:0000256" key="22">
    <source>
        <dbReference type="SAM" id="MobiDB-lite"/>
    </source>
</evidence>
<evidence type="ECO:0000256" key="14">
    <source>
        <dbReference type="ARBA" id="ARBA00032370"/>
    </source>
</evidence>
<gene>
    <name evidence="24" type="ordered locus">Cwoe_3771</name>
</gene>
<feature type="region of interest" description="Disordered" evidence="22">
    <location>
        <begin position="389"/>
        <end position="432"/>
    </location>
</feature>
<evidence type="ECO:0000256" key="9">
    <source>
        <dbReference type="ARBA" id="ARBA00022984"/>
    </source>
</evidence>
<feature type="transmembrane region" description="Helical" evidence="23">
    <location>
        <begin position="205"/>
        <end position="225"/>
    </location>
</feature>
<sequence length="432" mass="46236" precursor="true">MARAARLPRVKRRERVPTQPRPIEHRVLITATLCLIAIGAVMVYSASSARNLLEGSGDGTAYLVRYVGLGLIALAGMHIMSRHGYELTKRFMPLLLIGSFFACVIVLVPGIGTEVNGARSWLGPGIFSPQPSEFMKLALILYCAQFLAAHPRRIETFRGMMSPVGIVAGGACLLIIIQPDTGTTLLIAGIVAAILIAAGVPMRFLAYLAGIGLLLLIVLIILQPYQQDRLTSFLDPWASKTGEGFQASQGFIALGSGGLFGVGLGQSVQKVFYLPEAHTDFILAVIGEELGLFGVTVVIALFGLIVWSGLRIARSATDQYAKLVAVGLTALISCQAILNIFVVLGMAPLTGVPLPFISYGPTNLIVILGAVGLLLNLADRNRAYMRLVDPSTGRRRTTAHSQRDQGAEDRDRRRRDGGPRRAGSGGRRRAAG</sequence>
<dbReference type="GO" id="GO:0008955">
    <property type="term" value="F:peptidoglycan glycosyltransferase activity"/>
    <property type="evidence" value="ECO:0007669"/>
    <property type="project" value="UniProtKB-EC"/>
</dbReference>
<evidence type="ECO:0000256" key="19">
    <source>
        <dbReference type="ARBA" id="ARBA00044770"/>
    </source>
</evidence>
<dbReference type="GO" id="GO:0071555">
    <property type="term" value="P:cell wall organization"/>
    <property type="evidence" value="ECO:0007669"/>
    <property type="project" value="UniProtKB-KW"/>
</dbReference>
<evidence type="ECO:0000256" key="21">
    <source>
        <dbReference type="ARBA" id="ARBA00049966"/>
    </source>
</evidence>
<evidence type="ECO:0000256" key="17">
    <source>
        <dbReference type="ARBA" id="ARBA00041185"/>
    </source>
</evidence>
<feature type="transmembrane region" description="Helical" evidence="23">
    <location>
        <begin position="290"/>
        <end position="310"/>
    </location>
</feature>
<evidence type="ECO:0000256" key="23">
    <source>
        <dbReference type="SAM" id="Phobius"/>
    </source>
</evidence>
<keyword evidence="10 23" id="KW-1133">Transmembrane helix</keyword>
<feature type="transmembrane region" description="Helical" evidence="23">
    <location>
        <begin position="59"/>
        <end position="79"/>
    </location>
</feature>
<comment type="function">
    <text evidence="21">Peptidoglycan polymerase that is essential for cell division.</text>
</comment>
<evidence type="ECO:0000256" key="7">
    <source>
        <dbReference type="ARBA" id="ARBA00022692"/>
    </source>
</evidence>
<evidence type="ECO:0000256" key="8">
    <source>
        <dbReference type="ARBA" id="ARBA00022960"/>
    </source>
</evidence>
<proteinExistence type="inferred from homology"/>
<keyword evidence="4 24" id="KW-0132">Cell division</keyword>
<organism evidence="24 25">
    <name type="scientific">Conexibacter woesei (strain DSM 14684 / CCUG 47730 / CIP 108061 / JCM 11494 / NBRC 100937 / ID131577)</name>
    <dbReference type="NCBI Taxonomy" id="469383"/>
    <lineage>
        <taxon>Bacteria</taxon>
        <taxon>Bacillati</taxon>
        <taxon>Actinomycetota</taxon>
        <taxon>Thermoleophilia</taxon>
        <taxon>Solirubrobacterales</taxon>
        <taxon>Conexibacteraceae</taxon>
        <taxon>Conexibacter</taxon>
    </lineage>
</organism>
<dbReference type="eggNOG" id="COG0772">
    <property type="taxonomic scope" value="Bacteria"/>
</dbReference>
<feature type="transmembrane region" description="Helical" evidence="23">
    <location>
        <begin position="183"/>
        <end position="200"/>
    </location>
</feature>
<keyword evidence="9" id="KW-0573">Peptidoglycan synthesis</keyword>
<evidence type="ECO:0000256" key="18">
    <source>
        <dbReference type="ARBA" id="ARBA00041418"/>
    </source>
</evidence>
<dbReference type="Proteomes" id="UP000008229">
    <property type="component" value="Chromosome"/>
</dbReference>
<dbReference type="PANTHER" id="PTHR30474">
    <property type="entry name" value="CELL CYCLE PROTEIN"/>
    <property type="match status" value="1"/>
</dbReference>
<comment type="pathway">
    <text evidence="2">Cell wall biogenesis; peptidoglycan biosynthesis.</text>
</comment>
<evidence type="ECO:0000256" key="1">
    <source>
        <dbReference type="ARBA" id="ARBA00004651"/>
    </source>
</evidence>
<dbReference type="Pfam" id="PF01098">
    <property type="entry name" value="FTSW_RODA_SPOVE"/>
    <property type="match status" value="1"/>
</dbReference>
<dbReference type="GO" id="GO:0005886">
    <property type="term" value="C:plasma membrane"/>
    <property type="evidence" value="ECO:0007669"/>
    <property type="project" value="UniProtKB-SubCell"/>
</dbReference>
<dbReference type="InterPro" id="IPR001182">
    <property type="entry name" value="FtsW/RodA"/>
</dbReference>
<dbReference type="HOGENOM" id="CLU_029243_0_1_11"/>
<name>D3F2C2_CONWI</name>
<keyword evidence="7 23" id="KW-0812">Transmembrane</keyword>
<evidence type="ECO:0000256" key="15">
    <source>
        <dbReference type="ARBA" id="ARBA00033270"/>
    </source>
</evidence>
<feature type="transmembrane region" description="Helical" evidence="23">
    <location>
        <begin position="356"/>
        <end position="377"/>
    </location>
</feature>
<comment type="similarity">
    <text evidence="16">Belongs to the SEDS family. FtsW subfamily.</text>
</comment>
<keyword evidence="5" id="KW-0328">Glycosyltransferase</keyword>
<evidence type="ECO:0000256" key="2">
    <source>
        <dbReference type="ARBA" id="ARBA00004752"/>
    </source>
</evidence>
<keyword evidence="13" id="KW-0961">Cell wall biogenesis/degradation</keyword>
<feature type="transmembrane region" description="Helical" evidence="23">
    <location>
        <begin position="27"/>
        <end position="47"/>
    </location>
</feature>
<dbReference type="GO" id="GO:0051301">
    <property type="term" value="P:cell division"/>
    <property type="evidence" value="ECO:0007669"/>
    <property type="project" value="UniProtKB-KW"/>
</dbReference>
<dbReference type="GO" id="GO:0009252">
    <property type="term" value="P:peptidoglycan biosynthetic process"/>
    <property type="evidence" value="ECO:0007669"/>
    <property type="project" value="UniProtKB-KW"/>
</dbReference>
<dbReference type="InterPro" id="IPR013437">
    <property type="entry name" value="FtsW"/>
</dbReference>
<evidence type="ECO:0000256" key="13">
    <source>
        <dbReference type="ARBA" id="ARBA00023316"/>
    </source>
</evidence>
<keyword evidence="11 23" id="KW-0472">Membrane</keyword>
<evidence type="ECO:0000313" key="25">
    <source>
        <dbReference type="Proteomes" id="UP000008229"/>
    </source>
</evidence>
<dbReference type="EMBL" id="CP001854">
    <property type="protein sequence ID" value="ADB52188.1"/>
    <property type="molecule type" value="Genomic_DNA"/>
</dbReference>
<keyword evidence="3" id="KW-1003">Cell membrane</keyword>
<feature type="compositionally biased region" description="Basic and acidic residues" evidence="22">
    <location>
        <begin position="401"/>
        <end position="419"/>
    </location>
</feature>
<keyword evidence="12" id="KW-0131">Cell cycle</keyword>
<feature type="transmembrane region" description="Helical" evidence="23">
    <location>
        <begin position="160"/>
        <end position="177"/>
    </location>
</feature>